<evidence type="ECO:0000256" key="4">
    <source>
        <dbReference type="ARBA" id="ARBA00022982"/>
    </source>
</evidence>
<organism evidence="9 10">
    <name type="scientific">Anaeromyxobacter diazotrophicus</name>
    <dbReference type="NCBI Taxonomy" id="2590199"/>
    <lineage>
        <taxon>Bacteria</taxon>
        <taxon>Pseudomonadati</taxon>
        <taxon>Myxococcota</taxon>
        <taxon>Myxococcia</taxon>
        <taxon>Myxococcales</taxon>
        <taxon>Cystobacterineae</taxon>
        <taxon>Anaeromyxobacteraceae</taxon>
        <taxon>Anaeromyxobacter</taxon>
    </lineage>
</organism>
<dbReference type="PROSITE" id="PS51379">
    <property type="entry name" value="4FE4S_FER_2"/>
    <property type="match status" value="1"/>
</dbReference>
<dbReference type="RefSeq" id="WP_176064290.1">
    <property type="nucleotide sequence ID" value="NZ_BJTG01000003.1"/>
</dbReference>
<keyword evidence="7" id="KW-1133">Transmembrane helix</keyword>
<dbReference type="Gene3D" id="2.60.40.10">
    <property type="entry name" value="Immunoglobulins"/>
    <property type="match status" value="1"/>
</dbReference>
<dbReference type="PANTHER" id="PTHR30176">
    <property type="entry name" value="FERREDOXIN-TYPE PROTEIN NAPH"/>
    <property type="match status" value="1"/>
</dbReference>
<evidence type="ECO:0000256" key="2">
    <source>
        <dbReference type="ARBA" id="ARBA00022485"/>
    </source>
</evidence>
<dbReference type="EMBL" id="BJTG01000003">
    <property type="protein sequence ID" value="GEJ56817.1"/>
    <property type="molecule type" value="Genomic_DNA"/>
</dbReference>
<name>A0A7I9VLF2_9BACT</name>
<dbReference type="GO" id="GO:0046872">
    <property type="term" value="F:metal ion binding"/>
    <property type="evidence" value="ECO:0007669"/>
    <property type="project" value="UniProtKB-KW"/>
</dbReference>
<protein>
    <submittedName>
        <fullName evidence="9">Ferredoxin</fullName>
    </submittedName>
</protein>
<dbReference type="GO" id="GO:0051539">
    <property type="term" value="F:4 iron, 4 sulfur cluster binding"/>
    <property type="evidence" value="ECO:0007669"/>
    <property type="project" value="UniProtKB-KW"/>
</dbReference>
<feature type="transmembrane region" description="Helical" evidence="7">
    <location>
        <begin position="57"/>
        <end position="79"/>
    </location>
</feature>
<comment type="caution">
    <text evidence="9">The sequence shown here is derived from an EMBL/GenBank/DDBJ whole genome shotgun (WGS) entry which is preliminary data.</text>
</comment>
<evidence type="ECO:0000256" key="1">
    <source>
        <dbReference type="ARBA" id="ARBA00022448"/>
    </source>
</evidence>
<dbReference type="Pfam" id="PF12801">
    <property type="entry name" value="Fer4_5"/>
    <property type="match status" value="2"/>
</dbReference>
<dbReference type="PROSITE" id="PS00198">
    <property type="entry name" value="4FE4S_FER_1"/>
    <property type="match status" value="1"/>
</dbReference>
<sequence length="413" mass="43431">MRIRWDRLRTWRRLAEVVQAAAVLGLPFVRIRGESALRLDVPSLTLLAFGARIGLDELLVVLAAALFLLFGFLLATLLFGRLWCGWACPQTALLDLTGLLDRARRRGGWRAVAALLALAAASALVGANLLWYFVPPGDFLARLGAFALGPVLGPAWLVLSGVVFADLALWRHGFCATTCPYAKLQGALLDRHSLAIAYDRRRAADCVDCGACVRVCPVGIDIRDGLQAACVACGACVDACAPIMKKLGRPARLVGHFFGVPGTGARPLRPAAVALGVLTAGALAFTAAVAAERSPLEVTVTGGGERAPRREATGELTSGFTLALENRGRAPLALRLAATAPGVELALRPEAVQLAPGEHQRVRVRVVARGLGPEARQLRAELSVSPAVGPGGAEAHAPPVTRALLVDVPGARR</sequence>
<evidence type="ECO:0000259" key="8">
    <source>
        <dbReference type="PROSITE" id="PS51379"/>
    </source>
</evidence>
<evidence type="ECO:0000256" key="3">
    <source>
        <dbReference type="ARBA" id="ARBA00022723"/>
    </source>
</evidence>
<dbReference type="Gene3D" id="3.30.70.20">
    <property type="match status" value="1"/>
</dbReference>
<dbReference type="GO" id="GO:0005886">
    <property type="term" value="C:plasma membrane"/>
    <property type="evidence" value="ECO:0007669"/>
    <property type="project" value="TreeGrafter"/>
</dbReference>
<evidence type="ECO:0000256" key="5">
    <source>
        <dbReference type="ARBA" id="ARBA00023004"/>
    </source>
</evidence>
<accession>A0A7I9VLF2</accession>
<keyword evidence="5" id="KW-0408">Iron</keyword>
<dbReference type="InterPro" id="IPR051684">
    <property type="entry name" value="Electron_Trans/Redox"/>
</dbReference>
<dbReference type="InterPro" id="IPR017900">
    <property type="entry name" value="4Fe4S_Fe_S_CS"/>
</dbReference>
<dbReference type="Proteomes" id="UP000503640">
    <property type="component" value="Unassembled WGS sequence"/>
</dbReference>
<keyword evidence="10" id="KW-1185">Reference proteome</keyword>
<evidence type="ECO:0000313" key="10">
    <source>
        <dbReference type="Proteomes" id="UP000503640"/>
    </source>
</evidence>
<keyword evidence="4" id="KW-0249">Electron transport</keyword>
<evidence type="ECO:0000256" key="6">
    <source>
        <dbReference type="ARBA" id="ARBA00023014"/>
    </source>
</evidence>
<evidence type="ECO:0000313" key="9">
    <source>
        <dbReference type="EMBL" id="GEJ56817.1"/>
    </source>
</evidence>
<keyword evidence="7" id="KW-0472">Membrane</keyword>
<keyword evidence="2" id="KW-0004">4Fe-4S</keyword>
<keyword evidence="7" id="KW-0812">Transmembrane</keyword>
<dbReference type="InterPro" id="IPR017896">
    <property type="entry name" value="4Fe4S_Fe-S-bd"/>
</dbReference>
<dbReference type="SUPFAM" id="SSF54862">
    <property type="entry name" value="4Fe-4S ferredoxins"/>
    <property type="match status" value="1"/>
</dbReference>
<keyword evidence="1" id="KW-0813">Transport</keyword>
<keyword evidence="3" id="KW-0479">Metal-binding</keyword>
<dbReference type="Pfam" id="PF13746">
    <property type="entry name" value="Fer4_18"/>
    <property type="match status" value="1"/>
</dbReference>
<reference evidence="10" key="1">
    <citation type="journal article" date="2020" name="Appl. Environ. Microbiol.">
        <title>Diazotrophic Anaeromyxobacter Isolates from Soils.</title>
        <authorList>
            <person name="Masuda Y."/>
            <person name="Yamanaka H."/>
            <person name="Xu Z.X."/>
            <person name="Shiratori Y."/>
            <person name="Aono T."/>
            <person name="Amachi S."/>
            <person name="Senoo K."/>
            <person name="Itoh H."/>
        </authorList>
    </citation>
    <scope>NUCLEOTIDE SEQUENCE [LARGE SCALE GENOMIC DNA]</scope>
    <source>
        <strain evidence="10">R267</strain>
    </source>
</reference>
<dbReference type="PANTHER" id="PTHR30176:SF3">
    <property type="entry name" value="FERREDOXIN-TYPE PROTEIN NAPH"/>
    <property type="match status" value="1"/>
</dbReference>
<dbReference type="InterPro" id="IPR013783">
    <property type="entry name" value="Ig-like_fold"/>
</dbReference>
<proteinExistence type="predicted"/>
<feature type="transmembrane region" description="Helical" evidence="7">
    <location>
        <begin position="112"/>
        <end position="133"/>
    </location>
</feature>
<feature type="transmembrane region" description="Helical" evidence="7">
    <location>
        <begin position="139"/>
        <end position="164"/>
    </location>
</feature>
<keyword evidence="6" id="KW-0411">Iron-sulfur</keyword>
<dbReference type="AlphaFoldDB" id="A0A7I9VLF2"/>
<gene>
    <name evidence="9" type="ORF">AMYX_15580</name>
</gene>
<feature type="domain" description="4Fe-4S ferredoxin-type" evidence="8">
    <location>
        <begin position="194"/>
        <end position="225"/>
    </location>
</feature>
<evidence type="ECO:0000256" key="7">
    <source>
        <dbReference type="SAM" id="Phobius"/>
    </source>
</evidence>